<sequence>MSEKLEGVTPQQESKEIQAKRFESAIKKFFREQWTSGPEIKKLNHGYDFDISAPKTDEIRPVQSGNFKISCFETSPTSDSEKLRFHFYVGNKDFFISGKAAYRVYELIKEE</sequence>
<dbReference type="Proteomes" id="UP000230557">
    <property type="component" value="Unassembled WGS sequence"/>
</dbReference>
<organism evidence="1 2">
    <name type="scientific">Candidatus Doudnabacteria bacterium CG10_big_fil_rev_8_21_14_0_10_41_10</name>
    <dbReference type="NCBI Taxonomy" id="1974551"/>
    <lineage>
        <taxon>Bacteria</taxon>
        <taxon>Candidatus Doudnaibacteriota</taxon>
    </lineage>
</organism>
<dbReference type="EMBL" id="PFAJ01000049">
    <property type="protein sequence ID" value="PIR96984.1"/>
    <property type="molecule type" value="Genomic_DNA"/>
</dbReference>
<gene>
    <name evidence="1" type="ORF">COT91_03615</name>
</gene>
<comment type="caution">
    <text evidence="1">The sequence shown here is derived from an EMBL/GenBank/DDBJ whole genome shotgun (WGS) entry which is preliminary data.</text>
</comment>
<evidence type="ECO:0000313" key="2">
    <source>
        <dbReference type="Proteomes" id="UP000230557"/>
    </source>
</evidence>
<evidence type="ECO:0000313" key="1">
    <source>
        <dbReference type="EMBL" id="PIR96984.1"/>
    </source>
</evidence>
<reference evidence="2" key="1">
    <citation type="submission" date="2017-09" db="EMBL/GenBank/DDBJ databases">
        <title>Depth-based differentiation of microbial function through sediment-hosted aquifers and enrichment of novel symbionts in the deep terrestrial subsurface.</title>
        <authorList>
            <person name="Probst A.J."/>
            <person name="Ladd B."/>
            <person name="Jarett J.K."/>
            <person name="Geller-Mcgrath D.E."/>
            <person name="Sieber C.M.K."/>
            <person name="Emerson J.B."/>
            <person name="Anantharaman K."/>
            <person name="Thomas B.C."/>
            <person name="Malmstrom R."/>
            <person name="Stieglmeier M."/>
            <person name="Klingl A."/>
            <person name="Woyke T."/>
            <person name="Ryan C.M."/>
            <person name="Banfield J.F."/>
        </authorList>
    </citation>
    <scope>NUCLEOTIDE SEQUENCE [LARGE SCALE GENOMIC DNA]</scope>
</reference>
<name>A0A2H0VCY5_9BACT</name>
<protein>
    <submittedName>
        <fullName evidence="1">Uncharacterized protein</fullName>
    </submittedName>
</protein>
<accession>A0A2H0VCY5</accession>
<proteinExistence type="predicted"/>
<dbReference type="AlphaFoldDB" id="A0A2H0VCY5"/>